<dbReference type="Gene3D" id="1.10.287.1080">
    <property type="entry name" value="MazG-like"/>
    <property type="match status" value="1"/>
</dbReference>
<dbReference type="PANTHER" id="PTHR42945">
    <property type="entry name" value="HISTIDINE BIOSYNTHESIS BIFUNCTIONAL PROTEIN"/>
    <property type="match status" value="1"/>
</dbReference>
<dbReference type="EC" id="3.6.1.31" evidence="10"/>
<evidence type="ECO:0000256" key="5">
    <source>
        <dbReference type="ARBA" id="ARBA00022605"/>
    </source>
</evidence>
<evidence type="ECO:0000256" key="10">
    <source>
        <dbReference type="HAMAP-Rule" id="MF_01020"/>
    </source>
</evidence>
<comment type="caution">
    <text evidence="11">The sequence shown here is derived from an EMBL/GenBank/DDBJ whole genome shotgun (WGS) entry which is preliminary data.</text>
</comment>
<dbReference type="NCBIfam" id="TIGR03188">
    <property type="entry name" value="histidine_hisI"/>
    <property type="match status" value="1"/>
</dbReference>
<evidence type="ECO:0000256" key="7">
    <source>
        <dbReference type="ARBA" id="ARBA00022801"/>
    </source>
</evidence>
<dbReference type="UniPathway" id="UPA00031">
    <property type="reaction ID" value="UER00007"/>
</dbReference>
<dbReference type="CDD" id="cd11534">
    <property type="entry name" value="NTP-PPase_HisIE_like"/>
    <property type="match status" value="1"/>
</dbReference>
<evidence type="ECO:0000256" key="8">
    <source>
        <dbReference type="ARBA" id="ARBA00022840"/>
    </source>
</evidence>
<gene>
    <name evidence="10" type="primary">hisE</name>
    <name evidence="11" type="ORF">ADINL_2758</name>
</gene>
<reference evidence="11 12" key="1">
    <citation type="journal article" date="2005" name="Int. J. Syst. Evol. Microbiol.">
        <title>Nitrincola lacisaponensis gen. nov., sp. nov., a novel alkaliphilic bacterium isolated from an alkaline, saline lake.</title>
        <authorList>
            <person name="Dimitriu P.A."/>
            <person name="Shukla S.K."/>
            <person name="Conradt J."/>
            <person name="Marquez M.C."/>
            <person name="Ventosa A."/>
            <person name="Maglia A."/>
            <person name="Peyton B.M."/>
            <person name="Pinkart H.C."/>
            <person name="Mormile M.R."/>
        </authorList>
    </citation>
    <scope>NUCLEOTIDE SEQUENCE [LARGE SCALE GENOMIC DNA]</scope>
    <source>
        <strain evidence="11 12">4CA</strain>
    </source>
</reference>
<evidence type="ECO:0000313" key="12">
    <source>
        <dbReference type="Proteomes" id="UP000027318"/>
    </source>
</evidence>
<dbReference type="OrthoDB" id="9814738at2"/>
<dbReference type="RefSeq" id="WP_036549304.1">
    <property type="nucleotide sequence ID" value="NZ_JBKBNO010000015.1"/>
</dbReference>
<name>A0A063XZ32_9GAMM</name>
<comment type="pathway">
    <text evidence="3 10">Amino-acid biosynthesis; L-histidine biosynthesis; L-histidine from 5-phospho-alpha-D-ribose 1-diphosphate: step 2/9.</text>
</comment>
<dbReference type="PATRIC" id="fig|267850.7.peg.2711"/>
<dbReference type="AlphaFoldDB" id="A0A063XZ32"/>
<keyword evidence="9 10" id="KW-0368">Histidine biosynthesis</keyword>
<dbReference type="InterPro" id="IPR021130">
    <property type="entry name" value="PRib-ATP_PPHydrolase-like"/>
</dbReference>
<dbReference type="Pfam" id="PF01503">
    <property type="entry name" value="PRA-PH"/>
    <property type="match status" value="1"/>
</dbReference>
<evidence type="ECO:0000313" key="11">
    <source>
        <dbReference type="EMBL" id="KDE38744.1"/>
    </source>
</evidence>
<dbReference type="GO" id="GO:0005737">
    <property type="term" value="C:cytoplasm"/>
    <property type="evidence" value="ECO:0007669"/>
    <property type="project" value="UniProtKB-SubCell"/>
</dbReference>
<dbReference type="EMBL" id="JMSZ01000037">
    <property type="protein sequence ID" value="KDE38744.1"/>
    <property type="molecule type" value="Genomic_DNA"/>
</dbReference>
<dbReference type="NCBIfam" id="NF001611">
    <property type="entry name" value="PRK00400.1-3"/>
    <property type="match status" value="1"/>
</dbReference>
<dbReference type="SUPFAM" id="SSF101386">
    <property type="entry name" value="all-alpha NTP pyrophosphatases"/>
    <property type="match status" value="1"/>
</dbReference>
<keyword evidence="5 10" id="KW-0028">Amino-acid biosynthesis</keyword>
<comment type="catalytic activity">
    <reaction evidence="1 10">
        <text>1-(5-phospho-beta-D-ribosyl)-ATP + H2O = 1-(5-phospho-beta-D-ribosyl)-5'-AMP + diphosphate + H(+)</text>
        <dbReference type="Rhea" id="RHEA:22828"/>
        <dbReference type="ChEBI" id="CHEBI:15377"/>
        <dbReference type="ChEBI" id="CHEBI:15378"/>
        <dbReference type="ChEBI" id="CHEBI:33019"/>
        <dbReference type="ChEBI" id="CHEBI:59457"/>
        <dbReference type="ChEBI" id="CHEBI:73183"/>
        <dbReference type="EC" id="3.6.1.31"/>
    </reaction>
</comment>
<comment type="similarity">
    <text evidence="10">Belongs to the PRA-PH family.</text>
</comment>
<keyword evidence="8 10" id="KW-0067">ATP-binding</keyword>
<evidence type="ECO:0000256" key="1">
    <source>
        <dbReference type="ARBA" id="ARBA00001460"/>
    </source>
</evidence>
<sequence>MSDVLQRLAEVLEARKSAAPDSSYVASLHAKGLNKILEKVGEEATETILAAKDAELSGDHTDLIYETADLWFHSLVMLSHLGETPQSVLDELARRFDLSGLEEKASRQKN</sequence>
<dbReference type="GO" id="GO:0000105">
    <property type="term" value="P:L-histidine biosynthetic process"/>
    <property type="evidence" value="ECO:0007669"/>
    <property type="project" value="UniProtKB-UniRule"/>
</dbReference>
<evidence type="ECO:0000256" key="6">
    <source>
        <dbReference type="ARBA" id="ARBA00022741"/>
    </source>
</evidence>
<evidence type="ECO:0000256" key="4">
    <source>
        <dbReference type="ARBA" id="ARBA00022490"/>
    </source>
</evidence>
<protein>
    <recommendedName>
        <fullName evidence="10">Phosphoribosyl-ATP pyrophosphatase</fullName>
        <shortName evidence="10">PRA-PH</shortName>
        <ecNumber evidence="10">3.6.1.31</ecNumber>
    </recommendedName>
</protein>
<keyword evidence="6 10" id="KW-0547">Nucleotide-binding</keyword>
<dbReference type="GO" id="GO:0004636">
    <property type="term" value="F:phosphoribosyl-ATP diphosphatase activity"/>
    <property type="evidence" value="ECO:0007669"/>
    <property type="project" value="UniProtKB-UniRule"/>
</dbReference>
<dbReference type="InterPro" id="IPR008179">
    <property type="entry name" value="HisE"/>
</dbReference>
<proteinExistence type="inferred from homology"/>
<dbReference type="GO" id="GO:0005524">
    <property type="term" value="F:ATP binding"/>
    <property type="evidence" value="ECO:0007669"/>
    <property type="project" value="UniProtKB-KW"/>
</dbReference>
<comment type="subcellular location">
    <subcellularLocation>
        <location evidence="2 10">Cytoplasm</location>
    </subcellularLocation>
</comment>
<accession>A0A063XZ32</accession>
<dbReference type="STRING" id="267850.ADINL_2758"/>
<organism evidence="11 12">
    <name type="scientific">Nitrincola lacisaponensis</name>
    <dbReference type="NCBI Taxonomy" id="267850"/>
    <lineage>
        <taxon>Bacteria</taxon>
        <taxon>Pseudomonadati</taxon>
        <taxon>Pseudomonadota</taxon>
        <taxon>Gammaproteobacteria</taxon>
        <taxon>Oceanospirillales</taxon>
        <taxon>Oceanospirillaceae</taxon>
        <taxon>Nitrincola</taxon>
    </lineage>
</organism>
<dbReference type="Proteomes" id="UP000027318">
    <property type="component" value="Unassembled WGS sequence"/>
</dbReference>
<evidence type="ECO:0000256" key="2">
    <source>
        <dbReference type="ARBA" id="ARBA00004496"/>
    </source>
</evidence>
<keyword evidence="4 10" id="KW-0963">Cytoplasm</keyword>
<evidence type="ECO:0000256" key="9">
    <source>
        <dbReference type="ARBA" id="ARBA00023102"/>
    </source>
</evidence>
<dbReference type="PANTHER" id="PTHR42945:SF9">
    <property type="entry name" value="HISTIDINE BIOSYNTHESIS BIFUNCTIONAL PROTEIN HISIE"/>
    <property type="match status" value="1"/>
</dbReference>
<evidence type="ECO:0000256" key="3">
    <source>
        <dbReference type="ARBA" id="ARBA00005204"/>
    </source>
</evidence>
<keyword evidence="7 10" id="KW-0378">Hydrolase</keyword>
<keyword evidence="12" id="KW-1185">Reference proteome</keyword>
<dbReference type="HAMAP" id="MF_01020">
    <property type="entry name" value="HisE"/>
    <property type="match status" value="1"/>
</dbReference>